<dbReference type="Proteomes" id="UP001218218">
    <property type="component" value="Unassembled WGS sequence"/>
</dbReference>
<gene>
    <name evidence="1" type="ORF">DFH08DRAFT_802317</name>
</gene>
<comment type="caution">
    <text evidence="1">The sequence shown here is derived from an EMBL/GenBank/DDBJ whole genome shotgun (WGS) entry which is preliminary data.</text>
</comment>
<dbReference type="AlphaFoldDB" id="A0AAD7F0U2"/>
<proteinExistence type="predicted"/>
<keyword evidence="2" id="KW-1185">Reference proteome</keyword>
<organism evidence="1 2">
    <name type="scientific">Mycena albidolilacea</name>
    <dbReference type="NCBI Taxonomy" id="1033008"/>
    <lineage>
        <taxon>Eukaryota</taxon>
        <taxon>Fungi</taxon>
        <taxon>Dikarya</taxon>
        <taxon>Basidiomycota</taxon>
        <taxon>Agaricomycotina</taxon>
        <taxon>Agaricomycetes</taxon>
        <taxon>Agaricomycetidae</taxon>
        <taxon>Agaricales</taxon>
        <taxon>Marasmiineae</taxon>
        <taxon>Mycenaceae</taxon>
        <taxon>Mycena</taxon>
    </lineage>
</organism>
<sequence length="155" mass="17088">MFLKLVCAVKMYPVHPEYLGEPSTAIPCSSADSADLGSTELSRSASDAAWAEAGPECSEENQDLVLPTTQCSIKGHIIIYQSLEMLMFRLLLTDSATHGFPFAAFLLDPSCFGVCTMRGLILPIMEEDLPTLDVNHQYLLCYELIHQSVLQTHYG</sequence>
<reference evidence="1" key="1">
    <citation type="submission" date="2023-03" db="EMBL/GenBank/DDBJ databases">
        <title>Massive genome expansion in bonnet fungi (Mycena s.s.) driven by repeated elements and novel gene families across ecological guilds.</title>
        <authorList>
            <consortium name="Lawrence Berkeley National Laboratory"/>
            <person name="Harder C.B."/>
            <person name="Miyauchi S."/>
            <person name="Viragh M."/>
            <person name="Kuo A."/>
            <person name="Thoen E."/>
            <person name="Andreopoulos B."/>
            <person name="Lu D."/>
            <person name="Skrede I."/>
            <person name="Drula E."/>
            <person name="Henrissat B."/>
            <person name="Morin E."/>
            <person name="Kohler A."/>
            <person name="Barry K."/>
            <person name="LaButti K."/>
            <person name="Morin E."/>
            <person name="Salamov A."/>
            <person name="Lipzen A."/>
            <person name="Mereny Z."/>
            <person name="Hegedus B."/>
            <person name="Baldrian P."/>
            <person name="Stursova M."/>
            <person name="Weitz H."/>
            <person name="Taylor A."/>
            <person name="Grigoriev I.V."/>
            <person name="Nagy L.G."/>
            <person name="Martin F."/>
            <person name="Kauserud H."/>
        </authorList>
    </citation>
    <scope>NUCLEOTIDE SEQUENCE</scope>
    <source>
        <strain evidence="1">CBHHK002</strain>
    </source>
</reference>
<evidence type="ECO:0000313" key="1">
    <source>
        <dbReference type="EMBL" id="KAJ7358496.1"/>
    </source>
</evidence>
<evidence type="ECO:0000313" key="2">
    <source>
        <dbReference type="Proteomes" id="UP001218218"/>
    </source>
</evidence>
<protein>
    <submittedName>
        <fullName evidence="1">Uncharacterized protein</fullName>
    </submittedName>
</protein>
<dbReference type="EMBL" id="JARIHO010000007">
    <property type="protein sequence ID" value="KAJ7358496.1"/>
    <property type="molecule type" value="Genomic_DNA"/>
</dbReference>
<name>A0AAD7F0U2_9AGAR</name>
<accession>A0AAD7F0U2</accession>